<dbReference type="EMBL" id="WJBH02000005">
    <property type="protein sequence ID" value="KAI9558415.1"/>
    <property type="molecule type" value="Genomic_DNA"/>
</dbReference>
<dbReference type="AlphaFoldDB" id="A0AAD5L948"/>
<reference evidence="2 3" key="1">
    <citation type="submission" date="2022-05" db="EMBL/GenBank/DDBJ databases">
        <title>A multi-omics perspective on studying reproductive biology in Daphnia sinensis.</title>
        <authorList>
            <person name="Jia J."/>
        </authorList>
    </citation>
    <scope>NUCLEOTIDE SEQUENCE [LARGE SCALE GENOMIC DNA]</scope>
    <source>
        <strain evidence="2 3">WSL</strain>
    </source>
</reference>
<dbReference type="Proteomes" id="UP000820818">
    <property type="component" value="Linkage Group LG5"/>
</dbReference>
<accession>A0AAD5L948</accession>
<organism evidence="2 3">
    <name type="scientific">Daphnia sinensis</name>
    <dbReference type="NCBI Taxonomy" id="1820382"/>
    <lineage>
        <taxon>Eukaryota</taxon>
        <taxon>Metazoa</taxon>
        <taxon>Ecdysozoa</taxon>
        <taxon>Arthropoda</taxon>
        <taxon>Crustacea</taxon>
        <taxon>Branchiopoda</taxon>
        <taxon>Diplostraca</taxon>
        <taxon>Cladocera</taxon>
        <taxon>Anomopoda</taxon>
        <taxon>Daphniidae</taxon>
        <taxon>Daphnia</taxon>
        <taxon>Daphnia similis group</taxon>
    </lineage>
</organism>
<evidence type="ECO:0000256" key="1">
    <source>
        <dbReference type="SAM" id="MobiDB-lite"/>
    </source>
</evidence>
<keyword evidence="3" id="KW-1185">Reference proteome</keyword>
<proteinExistence type="predicted"/>
<sequence>MTNLRSSVKEDSLVGCGSDAAKCLQVCTGAILSDISRTQSNMGESSTSTEKRQKNLDYLAKLYDYWVTVKKTSVATKTKATFPSRARSHEAFLSHLQQLCDLSANDCYEQLRSSRTAYWKEDWEFLLNRRKYPQISYIGAPDYRAMKPAAKKKKRTREESPPSNKKSLTDEEIKIMLAIESESESSTDEDGFELNRSHRSITPTIVTLKVSSRKLTTAATAQVADRCQLSTRDLLALQSKIISTGGASVNQFSMSTSTVWRHRSKARSDLAEKLKADFEKPEFIVAHWDSKVLTYLSGKNCDHIAILIKLLSDWGVLGRLVGQDFDTTASNSGINAGCRALVEKEIFRPILWLAFRHHMFELHQFSTFLHVWETVSNKPDRPVEPRLKRFQSEWDLLDKSTDDLNLYEWQKKSSALYFFAAEVREWGEKCLEAATFPREDYRELLELTVVFRRFY</sequence>
<feature type="region of interest" description="Disordered" evidence="1">
    <location>
        <begin position="148"/>
        <end position="169"/>
    </location>
</feature>
<evidence type="ECO:0000313" key="3">
    <source>
        <dbReference type="Proteomes" id="UP000820818"/>
    </source>
</evidence>
<protein>
    <submittedName>
        <fullName evidence="2">Uncharacterized protein</fullName>
    </submittedName>
</protein>
<name>A0AAD5L948_9CRUS</name>
<comment type="caution">
    <text evidence="2">The sequence shown here is derived from an EMBL/GenBank/DDBJ whole genome shotgun (WGS) entry which is preliminary data.</text>
</comment>
<evidence type="ECO:0000313" key="2">
    <source>
        <dbReference type="EMBL" id="KAI9558415.1"/>
    </source>
</evidence>
<gene>
    <name evidence="2" type="ORF">GHT06_015197</name>
</gene>